<evidence type="ECO:0000259" key="1">
    <source>
        <dbReference type="Pfam" id="PF12697"/>
    </source>
</evidence>
<dbReference type="Pfam" id="PF12697">
    <property type="entry name" value="Abhydrolase_6"/>
    <property type="match status" value="1"/>
</dbReference>
<dbReference type="GO" id="GO:0080030">
    <property type="term" value="F:methyl indole-3-acetate esterase activity"/>
    <property type="evidence" value="ECO:0007669"/>
    <property type="project" value="TreeGrafter"/>
</dbReference>
<dbReference type="PANTHER" id="PTHR10992:SF1032">
    <property type="entry name" value="METHYLESTERASE 17"/>
    <property type="match status" value="1"/>
</dbReference>
<name>A0A364Y1Y6_9BACT</name>
<dbReference type="RefSeq" id="WP_112747817.1">
    <property type="nucleotide sequence ID" value="NZ_QMFY01000008.1"/>
</dbReference>
<dbReference type="GO" id="GO:0009694">
    <property type="term" value="P:jasmonic acid metabolic process"/>
    <property type="evidence" value="ECO:0007669"/>
    <property type="project" value="TreeGrafter"/>
</dbReference>
<dbReference type="SUPFAM" id="SSF53474">
    <property type="entry name" value="alpha/beta-Hydrolases"/>
    <property type="match status" value="1"/>
</dbReference>
<dbReference type="InterPro" id="IPR000073">
    <property type="entry name" value="AB_hydrolase_1"/>
</dbReference>
<dbReference type="OrthoDB" id="9112061at2"/>
<accession>A0A364Y1Y6</accession>
<organism evidence="2 3">
    <name type="scientific">Pseudochryseolinea flava</name>
    <dbReference type="NCBI Taxonomy" id="2059302"/>
    <lineage>
        <taxon>Bacteria</taxon>
        <taxon>Pseudomonadati</taxon>
        <taxon>Bacteroidota</taxon>
        <taxon>Cytophagia</taxon>
        <taxon>Cytophagales</taxon>
        <taxon>Fulvivirgaceae</taxon>
        <taxon>Pseudochryseolinea</taxon>
    </lineage>
</organism>
<dbReference type="Proteomes" id="UP000251889">
    <property type="component" value="Unassembled WGS sequence"/>
</dbReference>
<dbReference type="EMBL" id="QMFY01000008">
    <property type="protein sequence ID" value="RAV99979.1"/>
    <property type="molecule type" value="Genomic_DNA"/>
</dbReference>
<gene>
    <name evidence="2" type="ORF">DQQ10_15585</name>
</gene>
<evidence type="ECO:0000313" key="3">
    <source>
        <dbReference type="Proteomes" id="UP000251889"/>
    </source>
</evidence>
<dbReference type="GO" id="GO:0009696">
    <property type="term" value="P:salicylic acid metabolic process"/>
    <property type="evidence" value="ECO:0007669"/>
    <property type="project" value="TreeGrafter"/>
</dbReference>
<keyword evidence="2" id="KW-0378">Hydrolase</keyword>
<keyword evidence="3" id="KW-1185">Reference proteome</keyword>
<protein>
    <submittedName>
        <fullName evidence="2">Alpha/beta hydrolase</fullName>
    </submittedName>
</protein>
<dbReference type="GO" id="GO:0080032">
    <property type="term" value="F:methyl jasmonate esterase activity"/>
    <property type="evidence" value="ECO:0007669"/>
    <property type="project" value="TreeGrafter"/>
</dbReference>
<evidence type="ECO:0000313" key="2">
    <source>
        <dbReference type="EMBL" id="RAV99979.1"/>
    </source>
</evidence>
<dbReference type="InterPro" id="IPR045889">
    <property type="entry name" value="MES/HNL"/>
</dbReference>
<dbReference type="GO" id="GO:0080031">
    <property type="term" value="F:methyl salicylate esterase activity"/>
    <property type="evidence" value="ECO:0007669"/>
    <property type="project" value="TreeGrafter"/>
</dbReference>
<feature type="domain" description="AB hydrolase-1" evidence="1">
    <location>
        <begin position="32"/>
        <end position="250"/>
    </location>
</feature>
<reference evidence="2 3" key="1">
    <citation type="submission" date="2018-06" db="EMBL/GenBank/DDBJ databases">
        <title>Chryseolinea flavus sp. nov., a member of the phylum Bacteroidetes isolated from soil.</title>
        <authorList>
            <person name="Li Y."/>
            <person name="Wang J."/>
        </authorList>
    </citation>
    <scope>NUCLEOTIDE SEQUENCE [LARGE SCALE GENOMIC DNA]</scope>
    <source>
        <strain evidence="2 3">SDU1-6</strain>
    </source>
</reference>
<sequence>MDRKKFLVASALAVGLPGAVLSSSKEARKKKFVLVHGAWFGGWCWKKLTALLHAAGHSVYAPTLTGLGDRAHLLNADVSLDTHIEDIASLIEFEDLENVTLVGHSYAGMVVTGVAERIPSRLSSVIYLDAFLPENGKALVDYVPPAPPSPPSAEPWRVKPMTTAEGFGITDPDDIAWVNKRLRDQPLKTILQPIQTTGKDKDVKKSYIQCSETPWFSEAAARAKKKQFITYELFGGGHNAMITKPKELAKILLNDSI</sequence>
<dbReference type="AlphaFoldDB" id="A0A364Y1Y6"/>
<comment type="caution">
    <text evidence="2">The sequence shown here is derived from an EMBL/GenBank/DDBJ whole genome shotgun (WGS) entry which is preliminary data.</text>
</comment>
<proteinExistence type="predicted"/>
<dbReference type="PANTHER" id="PTHR10992">
    <property type="entry name" value="METHYLESTERASE FAMILY MEMBER"/>
    <property type="match status" value="1"/>
</dbReference>
<dbReference type="Gene3D" id="3.40.50.1820">
    <property type="entry name" value="alpha/beta hydrolase"/>
    <property type="match status" value="1"/>
</dbReference>
<dbReference type="InterPro" id="IPR029058">
    <property type="entry name" value="AB_hydrolase_fold"/>
</dbReference>